<evidence type="ECO:0000256" key="1">
    <source>
        <dbReference type="ARBA" id="ARBA00009710"/>
    </source>
</evidence>
<comment type="subcellular location">
    <subcellularLocation>
        <location evidence="6">Nucleus</location>
    </subcellularLocation>
    <subcellularLocation>
        <location evidence="6">Cytoplasm</location>
    </subcellularLocation>
</comment>
<dbReference type="InterPro" id="IPR016706">
    <property type="entry name" value="Cleav_polyA_spec_factor_su5"/>
</dbReference>
<keyword evidence="4 6" id="KW-0694">RNA-binding</keyword>
<proteinExistence type="inferred from homology"/>
<evidence type="ECO:0000256" key="5">
    <source>
        <dbReference type="ARBA" id="ARBA00023242"/>
    </source>
</evidence>
<evidence type="ECO:0000256" key="6">
    <source>
        <dbReference type="PIRNR" id="PIRNR017888"/>
    </source>
</evidence>
<dbReference type="Pfam" id="PF13869">
    <property type="entry name" value="NUDIX_2"/>
    <property type="match status" value="1"/>
</dbReference>
<keyword evidence="8" id="KW-0378">Hydrolase</keyword>
<evidence type="ECO:0000259" key="7">
    <source>
        <dbReference type="PROSITE" id="PS51462"/>
    </source>
</evidence>
<comment type="function">
    <text evidence="6">Component of the cleavage factor Im (CFIm) complex that functions as an activator of the pre-mRNA 3'-end cleavage and polyadenylation processing required for the maturation of pre-mRNA into functional mRNAs. CFIm contributes to the recruitment of multiprotein complexes on specific sequences on the pre-mRNA 3'-end, so called cleavage and polyadenylation signals (pA signals). Most pre-mRNAs contain multiple pA signals, resulting in alternative cleavage and polyadenylation (APA) producing mRNAs with variable 3'-end formation. The CFIm complex acts as a key regulator of cleavage and polyadenylation site choice during APA through its binding to 5'-UGUA-3' elements localized in the 3'-untranslated region (UTR) for a huge number of pre-mRNAs.</text>
</comment>
<evidence type="ECO:0000313" key="8">
    <source>
        <dbReference type="EMBL" id="KAK8882831.1"/>
    </source>
</evidence>
<comment type="similarity">
    <text evidence="1 6">Belongs to the Nudix hydrolase family. CPSF5 subfamily.</text>
</comment>
<comment type="caution">
    <text evidence="8">The sequence shown here is derived from an EMBL/GenBank/DDBJ whole genome shotgun (WGS) entry which is preliminary data.</text>
</comment>
<dbReference type="PIRSF" id="PIRSF017888">
    <property type="entry name" value="CPSF-25"/>
    <property type="match status" value="1"/>
</dbReference>
<protein>
    <recommendedName>
        <fullName evidence="2 6">Cleavage and polyadenylation specificity factor subunit 5</fullName>
    </recommendedName>
</protein>
<keyword evidence="9" id="KW-1185">Reference proteome</keyword>
<dbReference type="InterPro" id="IPR015797">
    <property type="entry name" value="NUDIX_hydrolase-like_dom_sf"/>
</dbReference>
<accession>A0ABR2JWM4</accession>
<dbReference type="PANTHER" id="PTHR13047">
    <property type="entry name" value="PRE-MRNA CLEAVAGE FACTOR IM, 25KD SUBUNIT"/>
    <property type="match status" value="1"/>
</dbReference>
<dbReference type="PROSITE" id="PS51462">
    <property type="entry name" value="NUDIX"/>
    <property type="match status" value="1"/>
</dbReference>
<dbReference type="Gene3D" id="3.90.79.10">
    <property type="entry name" value="Nucleoside Triphosphate Pyrophosphohydrolase"/>
    <property type="match status" value="1"/>
</dbReference>
<dbReference type="InterPro" id="IPR000086">
    <property type="entry name" value="NUDIX_hydrolase_dom"/>
</dbReference>
<keyword evidence="5 6" id="KW-0539">Nucleus</keyword>
<dbReference type="GO" id="GO:0016787">
    <property type="term" value="F:hydrolase activity"/>
    <property type="evidence" value="ECO:0007669"/>
    <property type="project" value="UniProtKB-KW"/>
</dbReference>
<gene>
    <name evidence="8" type="ORF">M9Y10_045474</name>
</gene>
<comment type="subunit">
    <text evidence="6">Homodimer (via N- and C-terminus); binds RNA as homodimer. Component of the cleavage factor Im (CFIm) complex.</text>
</comment>
<reference evidence="8 9" key="1">
    <citation type="submission" date="2024-04" db="EMBL/GenBank/DDBJ databases">
        <title>Tritrichomonas musculus Genome.</title>
        <authorList>
            <person name="Alves-Ferreira E."/>
            <person name="Grigg M."/>
            <person name="Lorenzi H."/>
            <person name="Galac M."/>
        </authorList>
    </citation>
    <scope>NUCLEOTIDE SEQUENCE [LARGE SCALE GENOMIC DNA]</scope>
    <source>
        <strain evidence="8 9">EAF2021</strain>
    </source>
</reference>
<dbReference type="Proteomes" id="UP001470230">
    <property type="component" value="Unassembled WGS sequence"/>
</dbReference>
<dbReference type="EMBL" id="JAPFFF010000009">
    <property type="protein sequence ID" value="KAK8882831.1"/>
    <property type="molecule type" value="Genomic_DNA"/>
</dbReference>
<evidence type="ECO:0000313" key="9">
    <source>
        <dbReference type="Proteomes" id="UP001470230"/>
    </source>
</evidence>
<sequence>MANNLPIKIYDLKTYTCGNGGSEDENKTDKPRLDKMKRLKLDFEQNYTYVRSVRAIVLVHLHSHPHVLLLKKQTGEIILPGGRLRPGEDDESGIQRLLEKKMKIVGNSGSYELSELIGIWYRPQFTEQMFPYCPVHVTTPKEIEKWYLVLLPEGGSLGLSPKYNLTAVPFYDLQDNSKDFGKQLSTIPLLVSRFNIIPISIEEQNLENE</sequence>
<feature type="domain" description="Nudix hydrolase" evidence="7">
    <location>
        <begin position="48"/>
        <end position="186"/>
    </location>
</feature>
<keyword evidence="6" id="KW-0963">Cytoplasm</keyword>
<evidence type="ECO:0000256" key="3">
    <source>
        <dbReference type="ARBA" id="ARBA00022664"/>
    </source>
</evidence>
<keyword evidence="3 6" id="KW-0507">mRNA processing</keyword>
<organism evidence="8 9">
    <name type="scientific">Tritrichomonas musculus</name>
    <dbReference type="NCBI Taxonomy" id="1915356"/>
    <lineage>
        <taxon>Eukaryota</taxon>
        <taxon>Metamonada</taxon>
        <taxon>Parabasalia</taxon>
        <taxon>Tritrichomonadida</taxon>
        <taxon>Tritrichomonadidae</taxon>
        <taxon>Tritrichomonas</taxon>
    </lineage>
</organism>
<dbReference type="SUPFAM" id="SSF55811">
    <property type="entry name" value="Nudix"/>
    <property type="match status" value="1"/>
</dbReference>
<evidence type="ECO:0000256" key="4">
    <source>
        <dbReference type="ARBA" id="ARBA00022884"/>
    </source>
</evidence>
<name>A0ABR2JWM4_9EUKA</name>
<evidence type="ECO:0000256" key="2">
    <source>
        <dbReference type="ARBA" id="ARBA00016266"/>
    </source>
</evidence>